<gene>
    <name evidence="1" type="ORF">D0C36_00335</name>
</gene>
<comment type="caution">
    <text evidence="1">The sequence shown here is derived from an EMBL/GenBank/DDBJ whole genome shotgun (WGS) entry which is preliminary data.</text>
</comment>
<dbReference type="RefSeq" id="WP_117389611.1">
    <property type="nucleotide sequence ID" value="NZ_QWDC01000001.1"/>
</dbReference>
<name>A0A372NVC1_9SPHI</name>
<keyword evidence="2" id="KW-1185">Reference proteome</keyword>
<dbReference type="EMBL" id="QWDC01000001">
    <property type="protein sequence ID" value="RFZ94045.1"/>
    <property type="molecule type" value="Genomic_DNA"/>
</dbReference>
<evidence type="ECO:0000313" key="1">
    <source>
        <dbReference type="EMBL" id="RFZ94045.1"/>
    </source>
</evidence>
<accession>A0A372NVC1</accession>
<protein>
    <submittedName>
        <fullName evidence="1">Uncharacterized protein</fullName>
    </submittedName>
</protein>
<dbReference type="AlphaFoldDB" id="A0A372NVC1"/>
<evidence type="ECO:0000313" key="2">
    <source>
        <dbReference type="Proteomes" id="UP000264217"/>
    </source>
</evidence>
<organism evidence="1 2">
    <name type="scientific">Mucilaginibacter conchicola</name>
    <dbReference type="NCBI Taxonomy" id="2303333"/>
    <lineage>
        <taxon>Bacteria</taxon>
        <taxon>Pseudomonadati</taxon>
        <taxon>Bacteroidota</taxon>
        <taxon>Sphingobacteriia</taxon>
        <taxon>Sphingobacteriales</taxon>
        <taxon>Sphingobacteriaceae</taxon>
        <taxon>Mucilaginibacter</taxon>
    </lineage>
</organism>
<dbReference type="OrthoDB" id="1446882at2"/>
<sequence length="515" mass="59375">MSQHAIENLIEDTVHLIDKAKLTDTIKRQYLAGIYRIQALYDTGYTHFRVIDILLKYKFVYRIPAHNYPNLAKQITQIPGWAKEETTGELAYVQTRDNETYFYIDAGNIAWETLCKNGVLTGNDCAPLAEFNLSELLSNILHEAEKQGEQALLTNWYGLLVNSYLDGSLGEQEKLPQTFEKLIIDKHLLNIRTIAQHNQIKRLRNADEDLILPILSDEIQIAGGLEKEYTARFFLDLKKSIITLKAAYDKAAKAKALSGDVIEQLIDIKLQDALLAAGWTGITTDEQNSWRWFKDAPTGRKFVWLVFEEADKFLMCHLGLQHNQLLQWQQRNSDLELPHIHFYQMAIASLPEKRQENKKFIHPYGGWKFDITKPLKTLEAQINNLIEDIAIAENTYFDFLEKEFPNAFFNRGPENLLYLMENGVDGSGVIPDYLLFDSPYAILLAFVYHYKTNGDDKKADNMIRSISKKLKAKTRKSAYEIKYLEPFLKAYEKDKANTAMPPVYHSLLIKEFMKA</sequence>
<dbReference type="Proteomes" id="UP000264217">
    <property type="component" value="Unassembled WGS sequence"/>
</dbReference>
<proteinExistence type="predicted"/>
<reference evidence="1 2" key="1">
    <citation type="submission" date="2018-08" db="EMBL/GenBank/DDBJ databases">
        <title>Mucilaginibacter sp. MYSH2.</title>
        <authorList>
            <person name="Seo T."/>
        </authorList>
    </citation>
    <scope>NUCLEOTIDE SEQUENCE [LARGE SCALE GENOMIC DNA]</scope>
    <source>
        <strain evidence="1 2">MYSH2</strain>
    </source>
</reference>